<organism evidence="1 2">
    <name type="scientific">Pristionchus mayeri</name>
    <dbReference type="NCBI Taxonomy" id="1317129"/>
    <lineage>
        <taxon>Eukaryota</taxon>
        <taxon>Metazoa</taxon>
        <taxon>Ecdysozoa</taxon>
        <taxon>Nematoda</taxon>
        <taxon>Chromadorea</taxon>
        <taxon>Rhabditida</taxon>
        <taxon>Rhabditina</taxon>
        <taxon>Diplogasteromorpha</taxon>
        <taxon>Diplogasteroidea</taxon>
        <taxon>Neodiplogasteridae</taxon>
        <taxon>Pristionchus</taxon>
    </lineage>
</organism>
<keyword evidence="2" id="KW-1185">Reference proteome</keyword>
<dbReference type="Proteomes" id="UP001328107">
    <property type="component" value="Unassembled WGS sequence"/>
</dbReference>
<proteinExistence type="predicted"/>
<dbReference type="AlphaFoldDB" id="A0AAN4ZHZ4"/>
<sequence length="140" mass="15795">MTVSLHFFNFIQVRMVRKTAKHLREQGVPTGAVVDRLVTQAPAYLQPFLNDEAIVRQVQRAVECPGKKTWPAAIDARRFACSFLRFDNCSQFPGPDPLAVKILATDQGLDLLRNLDWSIDGTFYSAPTPFEQLLIIGYQV</sequence>
<evidence type="ECO:0000313" key="2">
    <source>
        <dbReference type="Proteomes" id="UP001328107"/>
    </source>
</evidence>
<gene>
    <name evidence="1" type="ORF">PMAYCL1PPCAC_09944</name>
</gene>
<name>A0AAN4ZHZ4_9BILA</name>
<comment type="caution">
    <text evidence="1">The sequence shown here is derived from an EMBL/GenBank/DDBJ whole genome shotgun (WGS) entry which is preliminary data.</text>
</comment>
<accession>A0AAN4ZHZ4</accession>
<evidence type="ECO:0000313" key="1">
    <source>
        <dbReference type="EMBL" id="GMR39749.1"/>
    </source>
</evidence>
<dbReference type="EMBL" id="BTRK01000003">
    <property type="protein sequence ID" value="GMR39749.1"/>
    <property type="molecule type" value="Genomic_DNA"/>
</dbReference>
<protein>
    <submittedName>
        <fullName evidence="1">Uncharacterized protein</fullName>
    </submittedName>
</protein>
<reference evidence="2" key="1">
    <citation type="submission" date="2022-10" db="EMBL/GenBank/DDBJ databases">
        <title>Genome assembly of Pristionchus species.</title>
        <authorList>
            <person name="Yoshida K."/>
            <person name="Sommer R.J."/>
        </authorList>
    </citation>
    <scope>NUCLEOTIDE SEQUENCE [LARGE SCALE GENOMIC DNA]</scope>
    <source>
        <strain evidence="2">RS5460</strain>
    </source>
</reference>